<feature type="region of interest" description="Disordered" evidence="1">
    <location>
        <begin position="157"/>
        <end position="202"/>
    </location>
</feature>
<comment type="caution">
    <text evidence="2">The sequence shown here is derived from an EMBL/GenBank/DDBJ whole genome shotgun (WGS) entry which is preliminary data.</text>
</comment>
<feature type="region of interest" description="Disordered" evidence="1">
    <location>
        <begin position="1"/>
        <end position="25"/>
    </location>
</feature>
<sequence>MRPDAAPPGRSSPVLSVSVESRPLAEPSFSLEADLELESSSRFSAALSLAEAPRPAPPGPSGAAAACSGYKEAGPASDEEAGEVWTRGRRDSAPRPRSQPARLKASLGSLWMLSSFTTGKQDREVESESDSGSCSMVATHGVSCGDIIRRMVHAQVPRRRSYHVPPDRRRSYHVPPDRRRSYHVPPDRRRSPPRVSAVTSGPHLSGCAGVRLMWRSRFPFCVKEAPHWLHWNGRSPEDTSGAAVRGGAAWALYAARMLRSPDAPPPPPSLTSIPPPPPMEAQRVCAEEAGERGVAALQAAG</sequence>
<reference evidence="2 3" key="1">
    <citation type="submission" date="2019-03" db="EMBL/GenBank/DDBJ databases">
        <title>First draft genome of Liparis tanakae, snailfish: a comprehensive survey of snailfish specific genes.</title>
        <authorList>
            <person name="Kim W."/>
            <person name="Song I."/>
            <person name="Jeong J.-H."/>
            <person name="Kim D."/>
            <person name="Kim S."/>
            <person name="Ryu S."/>
            <person name="Song J.Y."/>
            <person name="Lee S.K."/>
        </authorList>
    </citation>
    <scope>NUCLEOTIDE SEQUENCE [LARGE SCALE GENOMIC DNA]</scope>
    <source>
        <tissue evidence="2">Muscle</tissue>
    </source>
</reference>
<dbReference type="EMBL" id="SRLO01000788">
    <property type="protein sequence ID" value="TNN46455.1"/>
    <property type="molecule type" value="Genomic_DNA"/>
</dbReference>
<proteinExistence type="predicted"/>
<organism evidence="2 3">
    <name type="scientific">Liparis tanakae</name>
    <name type="common">Tanaka's snailfish</name>
    <dbReference type="NCBI Taxonomy" id="230148"/>
    <lineage>
        <taxon>Eukaryota</taxon>
        <taxon>Metazoa</taxon>
        <taxon>Chordata</taxon>
        <taxon>Craniata</taxon>
        <taxon>Vertebrata</taxon>
        <taxon>Euteleostomi</taxon>
        <taxon>Actinopterygii</taxon>
        <taxon>Neopterygii</taxon>
        <taxon>Teleostei</taxon>
        <taxon>Neoteleostei</taxon>
        <taxon>Acanthomorphata</taxon>
        <taxon>Eupercaria</taxon>
        <taxon>Perciformes</taxon>
        <taxon>Cottioidei</taxon>
        <taxon>Cottales</taxon>
        <taxon>Liparidae</taxon>
        <taxon>Liparis</taxon>
    </lineage>
</organism>
<evidence type="ECO:0000313" key="2">
    <source>
        <dbReference type="EMBL" id="TNN46455.1"/>
    </source>
</evidence>
<dbReference type="Proteomes" id="UP000314294">
    <property type="component" value="Unassembled WGS sequence"/>
</dbReference>
<feature type="region of interest" description="Disordered" evidence="1">
    <location>
        <begin position="46"/>
        <end position="104"/>
    </location>
</feature>
<keyword evidence="3" id="KW-1185">Reference proteome</keyword>
<evidence type="ECO:0000313" key="3">
    <source>
        <dbReference type="Proteomes" id="UP000314294"/>
    </source>
</evidence>
<feature type="compositionally biased region" description="Pro residues" evidence="1">
    <location>
        <begin position="262"/>
        <end position="279"/>
    </location>
</feature>
<dbReference type="AlphaFoldDB" id="A0A4Z2G026"/>
<name>A0A4Z2G026_9TELE</name>
<evidence type="ECO:0000256" key="1">
    <source>
        <dbReference type="SAM" id="MobiDB-lite"/>
    </source>
</evidence>
<protein>
    <submittedName>
        <fullName evidence="2">Uncharacterized protein</fullName>
    </submittedName>
</protein>
<accession>A0A4Z2G026</accession>
<feature type="compositionally biased region" description="Basic and acidic residues" evidence="1">
    <location>
        <begin position="165"/>
        <end position="190"/>
    </location>
</feature>
<feature type="region of interest" description="Disordered" evidence="1">
    <location>
        <begin position="260"/>
        <end position="281"/>
    </location>
</feature>
<gene>
    <name evidence="2" type="ORF">EYF80_043372</name>
</gene>